<keyword evidence="4 7" id="KW-0472">Membrane</keyword>
<feature type="transmembrane region" description="Helical" evidence="7">
    <location>
        <begin position="66"/>
        <end position="86"/>
    </location>
</feature>
<keyword evidence="2 7" id="KW-0812">Transmembrane</keyword>
<feature type="transmembrane region" description="Helical" evidence="7">
    <location>
        <begin position="184"/>
        <end position="202"/>
    </location>
</feature>
<comment type="similarity">
    <text evidence="5">Belongs to the SAT4 family.</text>
</comment>
<evidence type="ECO:0000256" key="1">
    <source>
        <dbReference type="ARBA" id="ARBA00004141"/>
    </source>
</evidence>
<dbReference type="Pfam" id="PF20684">
    <property type="entry name" value="Fung_rhodopsin"/>
    <property type="match status" value="1"/>
</dbReference>
<feature type="transmembrane region" description="Helical" evidence="7">
    <location>
        <begin position="114"/>
        <end position="133"/>
    </location>
</feature>
<comment type="subcellular location">
    <subcellularLocation>
        <location evidence="1">Membrane</location>
        <topology evidence="1">Multi-pass membrane protein</topology>
    </subcellularLocation>
</comment>
<proteinExistence type="inferred from homology"/>
<sequence length="320" mass="35716">MIYKATTYGFGMRVVDIKRTGGDLIKAMKFFWLTQSFYTLTNGFNKMAFVALYYRIFPLPRFRQACIVLMAISIGWTVSYLFVVIFQCTPIPRVYNRTIPGTCINFFWHRWSHAVLNLLTDIAIFVLPIPVIVRLNMSIGSRIGLVVLFCVGFFICLTTALRMATLPLTLKTKEPSWESAPTNLWSFIESATGVICACLISLRQSISTLWPRRWRSRKGTSSGQYRYGGNNGNALRGSRLPDDTGGSAAYRMGDVRGSKKGVRETYASISPSESQEQIIGGTDMEAHVTATVATRESASGSDDMNAHGIKVTHDVQVVRD</sequence>
<keyword evidence="10" id="KW-1185">Reference proteome</keyword>
<feature type="region of interest" description="Disordered" evidence="6">
    <location>
        <begin position="294"/>
        <end position="320"/>
    </location>
</feature>
<evidence type="ECO:0000256" key="7">
    <source>
        <dbReference type="SAM" id="Phobius"/>
    </source>
</evidence>
<evidence type="ECO:0000256" key="6">
    <source>
        <dbReference type="SAM" id="MobiDB-lite"/>
    </source>
</evidence>
<feature type="transmembrane region" description="Helical" evidence="7">
    <location>
        <begin position="36"/>
        <end position="54"/>
    </location>
</feature>
<accession>A0ABR3QZE1</accession>
<dbReference type="Proteomes" id="UP001521222">
    <property type="component" value="Unassembled WGS sequence"/>
</dbReference>
<dbReference type="PANTHER" id="PTHR33048">
    <property type="entry name" value="PTH11-LIKE INTEGRAL MEMBRANE PROTEIN (AFU_ORTHOLOGUE AFUA_5G11245)"/>
    <property type="match status" value="1"/>
</dbReference>
<reference evidence="9 10" key="1">
    <citation type="submission" date="2024-02" db="EMBL/GenBank/DDBJ databases">
        <title>De novo assembly and annotation of 12 fungi associated with fruit tree decline syndrome in Ontario, Canada.</title>
        <authorList>
            <person name="Sulman M."/>
            <person name="Ellouze W."/>
            <person name="Ilyukhin E."/>
        </authorList>
    </citation>
    <scope>NUCLEOTIDE SEQUENCE [LARGE SCALE GENOMIC DNA]</scope>
    <source>
        <strain evidence="9 10">M97-236</strain>
    </source>
</reference>
<evidence type="ECO:0000256" key="3">
    <source>
        <dbReference type="ARBA" id="ARBA00022989"/>
    </source>
</evidence>
<name>A0ABR3QZE1_9PLEO</name>
<evidence type="ECO:0000313" key="10">
    <source>
        <dbReference type="Proteomes" id="UP001521222"/>
    </source>
</evidence>
<dbReference type="EMBL" id="JAKIXB020000025">
    <property type="protein sequence ID" value="KAL1597517.1"/>
    <property type="molecule type" value="Genomic_DNA"/>
</dbReference>
<dbReference type="InterPro" id="IPR052337">
    <property type="entry name" value="SAT4-like"/>
</dbReference>
<protein>
    <recommendedName>
        <fullName evidence="8">Rhodopsin domain-containing protein</fullName>
    </recommendedName>
</protein>
<feature type="compositionally biased region" description="Basic and acidic residues" evidence="6">
    <location>
        <begin position="311"/>
        <end position="320"/>
    </location>
</feature>
<gene>
    <name evidence="9" type="ORF">SLS59_007214</name>
</gene>
<comment type="caution">
    <text evidence="9">The sequence shown here is derived from an EMBL/GenBank/DDBJ whole genome shotgun (WGS) entry which is preliminary data.</text>
</comment>
<feature type="transmembrane region" description="Helical" evidence="7">
    <location>
        <begin position="145"/>
        <end position="164"/>
    </location>
</feature>
<keyword evidence="3 7" id="KW-1133">Transmembrane helix</keyword>
<organism evidence="9 10">
    <name type="scientific">Nothophoma quercina</name>
    <dbReference type="NCBI Taxonomy" id="749835"/>
    <lineage>
        <taxon>Eukaryota</taxon>
        <taxon>Fungi</taxon>
        <taxon>Dikarya</taxon>
        <taxon>Ascomycota</taxon>
        <taxon>Pezizomycotina</taxon>
        <taxon>Dothideomycetes</taxon>
        <taxon>Pleosporomycetidae</taxon>
        <taxon>Pleosporales</taxon>
        <taxon>Pleosporineae</taxon>
        <taxon>Didymellaceae</taxon>
        <taxon>Nothophoma</taxon>
    </lineage>
</organism>
<evidence type="ECO:0000256" key="4">
    <source>
        <dbReference type="ARBA" id="ARBA00023136"/>
    </source>
</evidence>
<dbReference type="PANTHER" id="PTHR33048:SF47">
    <property type="entry name" value="INTEGRAL MEMBRANE PROTEIN-RELATED"/>
    <property type="match status" value="1"/>
</dbReference>
<feature type="region of interest" description="Disordered" evidence="6">
    <location>
        <begin position="218"/>
        <end position="254"/>
    </location>
</feature>
<evidence type="ECO:0000313" key="9">
    <source>
        <dbReference type="EMBL" id="KAL1597517.1"/>
    </source>
</evidence>
<feature type="domain" description="Rhodopsin" evidence="8">
    <location>
        <begin position="4"/>
        <end position="207"/>
    </location>
</feature>
<evidence type="ECO:0000259" key="8">
    <source>
        <dbReference type="Pfam" id="PF20684"/>
    </source>
</evidence>
<evidence type="ECO:0000256" key="5">
    <source>
        <dbReference type="ARBA" id="ARBA00038359"/>
    </source>
</evidence>
<dbReference type="InterPro" id="IPR049326">
    <property type="entry name" value="Rhodopsin_dom_fungi"/>
</dbReference>
<evidence type="ECO:0000256" key="2">
    <source>
        <dbReference type="ARBA" id="ARBA00022692"/>
    </source>
</evidence>